<evidence type="ECO:0000259" key="6">
    <source>
        <dbReference type="PROSITE" id="PS50975"/>
    </source>
</evidence>
<sequence length="369" mass="39256">MSSTKASANEVITTGECAGSKGLRIAVFLEEEAGHWHVRRLASALRAHGADVVVTSLPRCAFDTGIASGIDIPGFNGELPDAVFVRSISAGTLEQITFRLGILHALRECGVRVWNDARAIERCVDKSATTFLLHRAGVPTPRTRTMETKPPADAYVAEARRGLIYKPLFGSQGKGLLRIDDVAELPDPVAADSMYYLQDFVGPSGSVFEDWRVIVTRRRVVAAMARRADTWVTNVHLGGAPVAHEPDAQMAELSQRALAAVGGDYAGIDLIRAPDGRLLVLEVNSNPSWRGLQTVTDVDIAAVIAEDFLHTVIAHRQNGARAAYPAASGPHAELPLSANSGFAPAGTSPAATTGVSVERDPEKTTPCPA</sequence>
<comment type="caution">
    <text evidence="7">The sequence shown here is derived from an EMBL/GenBank/DDBJ whole genome shotgun (WGS) entry which is preliminary data.</text>
</comment>
<dbReference type="InterPro" id="IPR004666">
    <property type="entry name" value="Rp_bS6_RimK/Lys_biosynth_LsyX"/>
</dbReference>
<dbReference type="GO" id="GO:0016879">
    <property type="term" value="F:ligase activity, forming carbon-nitrogen bonds"/>
    <property type="evidence" value="ECO:0007669"/>
    <property type="project" value="TreeGrafter"/>
</dbReference>
<accession>A0A125NVE1</accession>
<dbReference type="Gene3D" id="3.30.470.20">
    <property type="entry name" value="ATP-grasp fold, B domain"/>
    <property type="match status" value="1"/>
</dbReference>
<dbReference type="PANTHER" id="PTHR21621">
    <property type="entry name" value="RIBOSOMAL PROTEIN S6 MODIFICATION PROTEIN"/>
    <property type="match status" value="1"/>
</dbReference>
<dbReference type="EMBL" id="LMTR01000045">
    <property type="protein sequence ID" value="KWT69490.1"/>
    <property type="molecule type" value="Genomic_DNA"/>
</dbReference>
<dbReference type="Proteomes" id="UP000059074">
    <property type="component" value="Unassembled WGS sequence"/>
</dbReference>
<evidence type="ECO:0000313" key="7">
    <source>
        <dbReference type="EMBL" id="KWT69490.1"/>
    </source>
</evidence>
<keyword evidence="2 4" id="KW-0547">Nucleotide-binding</keyword>
<dbReference type="STRING" id="121290.APY04_1573"/>
<keyword evidence="8" id="KW-1185">Reference proteome</keyword>
<reference evidence="7 8" key="1">
    <citation type="submission" date="2015-10" db="EMBL/GenBank/DDBJ databases">
        <title>Transcriptomic analysis of a linuron degrading triple-species bacterial consortium.</title>
        <authorList>
            <person name="Albers P."/>
        </authorList>
    </citation>
    <scope>NUCLEOTIDE SEQUENCE [LARGE SCALE GENOMIC DNA]</scope>
    <source>
        <strain evidence="7 8">WDL6</strain>
    </source>
</reference>
<dbReference type="PATRIC" id="fig|121290.4.peg.2817"/>
<dbReference type="NCBIfam" id="TIGR00768">
    <property type="entry name" value="rimK_fam"/>
    <property type="match status" value="1"/>
</dbReference>
<dbReference type="InterPro" id="IPR013651">
    <property type="entry name" value="ATP-grasp_RimK-type"/>
</dbReference>
<dbReference type="OrthoDB" id="9786585at2"/>
<evidence type="ECO:0000256" key="3">
    <source>
        <dbReference type="ARBA" id="ARBA00022840"/>
    </source>
</evidence>
<dbReference type="SUPFAM" id="SSF56059">
    <property type="entry name" value="Glutathione synthetase ATP-binding domain-like"/>
    <property type="match status" value="1"/>
</dbReference>
<dbReference type="GO" id="GO:0005737">
    <property type="term" value="C:cytoplasm"/>
    <property type="evidence" value="ECO:0007669"/>
    <property type="project" value="TreeGrafter"/>
</dbReference>
<dbReference type="RefSeq" id="WP_083509588.1">
    <property type="nucleotide sequence ID" value="NZ_LMTR01000045.1"/>
</dbReference>
<feature type="compositionally biased region" description="Low complexity" evidence="5">
    <location>
        <begin position="340"/>
        <end position="354"/>
    </location>
</feature>
<evidence type="ECO:0000256" key="4">
    <source>
        <dbReference type="PROSITE-ProRule" id="PRU00409"/>
    </source>
</evidence>
<dbReference type="Pfam" id="PF08443">
    <property type="entry name" value="RimK"/>
    <property type="match status" value="1"/>
</dbReference>
<dbReference type="PROSITE" id="PS50975">
    <property type="entry name" value="ATP_GRASP"/>
    <property type="match status" value="1"/>
</dbReference>
<name>A0A125NVE1_HYPSL</name>
<feature type="domain" description="ATP-grasp" evidence="6">
    <location>
        <begin position="130"/>
        <end position="309"/>
    </location>
</feature>
<keyword evidence="1" id="KW-0479">Metal-binding</keyword>
<dbReference type="GO" id="GO:0046872">
    <property type="term" value="F:metal ion binding"/>
    <property type="evidence" value="ECO:0007669"/>
    <property type="project" value="UniProtKB-KW"/>
</dbReference>
<dbReference type="GO" id="GO:0005524">
    <property type="term" value="F:ATP binding"/>
    <property type="evidence" value="ECO:0007669"/>
    <property type="project" value="UniProtKB-UniRule"/>
</dbReference>
<evidence type="ECO:0000313" key="8">
    <source>
        <dbReference type="Proteomes" id="UP000059074"/>
    </source>
</evidence>
<keyword evidence="7" id="KW-0808">Transferase</keyword>
<keyword evidence="3 4" id="KW-0067">ATP-binding</keyword>
<evidence type="ECO:0000256" key="2">
    <source>
        <dbReference type="ARBA" id="ARBA00022741"/>
    </source>
</evidence>
<organism evidence="7 8">
    <name type="scientific">Hyphomicrobium sulfonivorans</name>
    <dbReference type="NCBI Taxonomy" id="121290"/>
    <lineage>
        <taxon>Bacteria</taxon>
        <taxon>Pseudomonadati</taxon>
        <taxon>Pseudomonadota</taxon>
        <taxon>Alphaproteobacteria</taxon>
        <taxon>Hyphomicrobiales</taxon>
        <taxon>Hyphomicrobiaceae</taxon>
        <taxon>Hyphomicrobium</taxon>
    </lineage>
</organism>
<dbReference type="InterPro" id="IPR011761">
    <property type="entry name" value="ATP-grasp"/>
</dbReference>
<dbReference type="GO" id="GO:0016740">
    <property type="term" value="F:transferase activity"/>
    <property type="evidence" value="ECO:0007669"/>
    <property type="project" value="UniProtKB-KW"/>
</dbReference>
<gene>
    <name evidence="7" type="ORF">APY04_1573</name>
</gene>
<protein>
    <submittedName>
        <fullName evidence="7">Ribosomal protein S6 glutaminyl transferase</fullName>
    </submittedName>
</protein>
<evidence type="ECO:0000256" key="5">
    <source>
        <dbReference type="SAM" id="MobiDB-lite"/>
    </source>
</evidence>
<dbReference type="Gene3D" id="3.40.50.20">
    <property type="match status" value="1"/>
</dbReference>
<dbReference type="PANTHER" id="PTHR21621:SF0">
    <property type="entry name" value="BETA-CITRYLGLUTAMATE SYNTHASE B-RELATED"/>
    <property type="match status" value="1"/>
</dbReference>
<proteinExistence type="predicted"/>
<dbReference type="AlphaFoldDB" id="A0A125NVE1"/>
<feature type="region of interest" description="Disordered" evidence="5">
    <location>
        <begin position="334"/>
        <end position="369"/>
    </location>
</feature>
<evidence type="ECO:0000256" key="1">
    <source>
        <dbReference type="ARBA" id="ARBA00022723"/>
    </source>
</evidence>